<dbReference type="RefSeq" id="WP_034346626.1">
    <property type="nucleotide sequence ID" value="NZ_FZNG01000003.1"/>
</dbReference>
<organism evidence="1 2">
    <name type="scientific">Helicobacter trogontum</name>
    <dbReference type="NCBI Taxonomy" id="50960"/>
    <lineage>
        <taxon>Bacteria</taxon>
        <taxon>Pseudomonadati</taxon>
        <taxon>Campylobacterota</taxon>
        <taxon>Epsilonproteobacteria</taxon>
        <taxon>Campylobacterales</taxon>
        <taxon>Helicobacteraceae</taxon>
        <taxon>Helicobacter</taxon>
    </lineage>
</organism>
<name>A0A4U8S5Q5_9HELI</name>
<sequence>MQKIICILCVLHGLLFANTINTSRIKQGGFTRLQTYLKHLDSISKQRELNYKEYKNLTQFACINGENKIYNSNGNKESISLYSSKLAPFLVKEFGDLFAKYAIPLCHDNGLHDEQYELYKAMLFWFNDANTRDLRQVFTTQNTYESFLFFKHNAIFATKINKKDNKEKYCYYGDGGGGECKFIFKEPIKTKGILTFNADFSLPPNEVHACDNFAYFSTFVTKDSRLEFINGGNIILDKPRYYDMFVSLLPKWYKEGLGGSVSYEVEVEIIGVMPWSFSACASGKDIAITNIKVLKMLKDSPNQKQDYMKQINKELNMYKLTISSTNRYINLYEKPNGRIIKQIPTTKGSNKNDETLLLNLNMSLWEVQGVSEWQRQLGYSLIADFTYEEIMGREWIKVLYFPPNAQKLTQAQIGYIHHSQLIVSDLP</sequence>
<dbReference type="AlphaFoldDB" id="A0A4U8S5Q5"/>
<proteinExistence type="predicted"/>
<evidence type="ECO:0000313" key="2">
    <source>
        <dbReference type="Proteomes" id="UP000029878"/>
    </source>
</evidence>
<reference evidence="1 2" key="1">
    <citation type="journal article" date="2014" name="Genome Announc.">
        <title>Draft genome sequences of eight enterohepatic helicobacter species isolated from both laboratory and wild rodents.</title>
        <authorList>
            <person name="Sheh A."/>
            <person name="Shen Z."/>
            <person name="Fox J.G."/>
        </authorList>
    </citation>
    <scope>NUCLEOTIDE SEQUENCE [LARGE SCALE GENOMIC DNA]</scope>
    <source>
        <strain evidence="1 2">ATCC 700114</strain>
    </source>
</reference>
<accession>A0A4U8S5Q5</accession>
<gene>
    <name evidence="1" type="ORF">LS81_008805</name>
</gene>
<comment type="caution">
    <text evidence="1">The sequence shown here is derived from an EMBL/GenBank/DDBJ whole genome shotgun (WGS) entry which is preliminary data.</text>
</comment>
<dbReference type="OrthoDB" id="5320774at2"/>
<dbReference type="EMBL" id="JRPL02000026">
    <property type="protein sequence ID" value="TLD81194.1"/>
    <property type="molecule type" value="Genomic_DNA"/>
</dbReference>
<evidence type="ECO:0000313" key="1">
    <source>
        <dbReference type="EMBL" id="TLD81194.1"/>
    </source>
</evidence>
<protein>
    <submittedName>
        <fullName evidence="1">Uncharacterized protein</fullName>
    </submittedName>
</protein>
<dbReference type="Proteomes" id="UP000029878">
    <property type="component" value="Unassembled WGS sequence"/>
</dbReference>